<feature type="signal peptide" evidence="1">
    <location>
        <begin position="1"/>
        <end position="23"/>
    </location>
</feature>
<dbReference type="InterPro" id="IPR007730">
    <property type="entry name" value="SPOR-like_dom"/>
</dbReference>
<name>A0ABP3WPP9_9ALTE</name>
<dbReference type="Proteomes" id="UP001500359">
    <property type="component" value="Unassembled WGS sequence"/>
</dbReference>
<dbReference type="SUPFAM" id="SSF49478">
    <property type="entry name" value="Cna protein B-type domain"/>
    <property type="match status" value="1"/>
</dbReference>
<dbReference type="Gene3D" id="3.30.70.1070">
    <property type="entry name" value="Sporulation related repeat"/>
    <property type="match status" value="1"/>
</dbReference>
<evidence type="ECO:0000259" key="2">
    <source>
        <dbReference type="PROSITE" id="PS51724"/>
    </source>
</evidence>
<keyword evidence="1" id="KW-0732">Signal</keyword>
<dbReference type="InterPro" id="IPR036680">
    <property type="entry name" value="SPOR-like_sf"/>
</dbReference>
<protein>
    <recommendedName>
        <fullName evidence="2">SPOR domain-containing protein</fullName>
    </recommendedName>
</protein>
<dbReference type="Gene3D" id="2.60.40.10">
    <property type="entry name" value="Immunoglobulins"/>
    <property type="match status" value="1"/>
</dbReference>
<reference evidence="4" key="1">
    <citation type="journal article" date="2019" name="Int. J. Syst. Evol. Microbiol.">
        <title>The Global Catalogue of Microorganisms (GCM) 10K type strain sequencing project: providing services to taxonomists for standard genome sequencing and annotation.</title>
        <authorList>
            <consortium name="The Broad Institute Genomics Platform"/>
            <consortium name="The Broad Institute Genome Sequencing Center for Infectious Disease"/>
            <person name="Wu L."/>
            <person name="Ma J."/>
        </authorList>
    </citation>
    <scope>NUCLEOTIDE SEQUENCE [LARGE SCALE GENOMIC DNA]</scope>
    <source>
        <strain evidence="4">JCM 15896</strain>
    </source>
</reference>
<feature type="chain" id="PRO_5045706578" description="SPOR domain-containing protein" evidence="1">
    <location>
        <begin position="24"/>
        <end position="1080"/>
    </location>
</feature>
<organism evidence="3 4">
    <name type="scientific">Aliiglaciecola litoralis</name>
    <dbReference type="NCBI Taxonomy" id="582857"/>
    <lineage>
        <taxon>Bacteria</taxon>
        <taxon>Pseudomonadati</taxon>
        <taxon>Pseudomonadota</taxon>
        <taxon>Gammaproteobacteria</taxon>
        <taxon>Alteromonadales</taxon>
        <taxon>Alteromonadaceae</taxon>
        <taxon>Aliiglaciecola</taxon>
    </lineage>
</organism>
<evidence type="ECO:0000256" key="1">
    <source>
        <dbReference type="SAM" id="SignalP"/>
    </source>
</evidence>
<dbReference type="RefSeq" id="WP_343857584.1">
    <property type="nucleotide sequence ID" value="NZ_BAAAFD010000002.1"/>
</dbReference>
<evidence type="ECO:0000313" key="3">
    <source>
        <dbReference type="EMBL" id="GAA0854838.1"/>
    </source>
</evidence>
<dbReference type="Pfam" id="PF05036">
    <property type="entry name" value="SPOR"/>
    <property type="match status" value="1"/>
</dbReference>
<gene>
    <name evidence="3" type="ORF">GCM10009114_12090</name>
</gene>
<evidence type="ECO:0000313" key="4">
    <source>
        <dbReference type="Proteomes" id="UP001500359"/>
    </source>
</evidence>
<dbReference type="InterPro" id="IPR013783">
    <property type="entry name" value="Ig-like_fold"/>
</dbReference>
<feature type="domain" description="SPOR" evidence="2">
    <location>
        <begin position="886"/>
        <end position="963"/>
    </location>
</feature>
<keyword evidence="4" id="KW-1185">Reference proteome</keyword>
<accession>A0ABP3WPP9</accession>
<proteinExistence type="predicted"/>
<dbReference type="PROSITE" id="PS51724">
    <property type="entry name" value="SPOR"/>
    <property type="match status" value="1"/>
</dbReference>
<comment type="caution">
    <text evidence="3">The sequence shown here is derived from an EMBL/GenBank/DDBJ whole genome shotgun (WGS) entry which is preliminary data.</text>
</comment>
<dbReference type="EMBL" id="BAAAFD010000002">
    <property type="protein sequence ID" value="GAA0854838.1"/>
    <property type="molecule type" value="Genomic_DNA"/>
</dbReference>
<sequence>MYKAAVGGFCLLFIFSFSLVASADDACEGVTDWQKIALTEDSLLIGLLRVNGRPLSSGFDIYQYEDRFLVPMEGLNELLGMGWDVDQSALQISSKKTHSADEFCQFSIDLSGDQNTQGLVWGQDDFDIYLDMRVLPRLLGGSATFMYELQQLQILTPSLIPNLATTGTIDVPSFTASTTLEPDAIVQDQYWLATPPLLNYRLNGSYQDDEPGLKTNLGVNAFFDIAKHAAEFRINRNANDTKQFLRLSRNVGLENGSASSHALRYEIGDLQLQSDELVMRAKQAAGFSIYNFDANYTRSFSQLTITETVLPEWRAQLFRNGQFIEERFADDTNRVVFEGVDSFYGTNLFEIKLYGPEGQQEVRTQTVNVGNEQLAPGKLRYQVTASNARIRVIDNDLNESQYDQSLTGLLSYGVNSSTTLEASAYQLKGRGSRQNYLSSALYFNFESMAFKTQLVKDLEAGEAFFAGINANIQGALRANLTTRIFHDFSSDAYQQDRGIQSESRLRLNGRSDLGGGIGWNASVLYREFRERKNASVINVGINKNLLGGTFSTSLTYNSQSSDQRLLNRIYWSKNISGYQFSNSLEWLPENQQKIRNYYTNIRWPQKYQMFNESRLEYRANQQDKFSFSHRFNLRKDEFNFQVAATVDDGGHWRMNLGISGDIEYNPFSGDLDFYRPRGGNVANIHAFAYLDNNRNNQFDEEDSALSDVLISGNQKWRGHGTNDQGQVQLATTSRRQSLHIDEASLPDPFMQPAQKLVMVDTHPGGVNRVELPVVTFTDIEGAIYRVKGQSSRGASGISLSIIDEQQSVVADTVTEIDGYFYVANLAPGTYYLQIDPDYLAKNQLAVANQPEFIHAPKLGDTIRINDVLLIQHGPEPTPKRTINHNHIPKAGFFAQLGAFKKPRSIIEVIKHLPTEKYDLRIYRNHTTALSHVVLGGYDTYQEAQEAISQLSEHMIFEDTYINQTDRYRSSQWTLEYELLNLDQHIQYGLQTVREANTNSYFCIMASYRSQTSIKPSLLNDLKRIFAARRVVNGQRYYSVFFGPVNAPQDCKTQMDMPKLSAQKPFAISQSTLASQWLAPL</sequence>